<dbReference type="KEGG" id="vbh:CMV30_08020"/>
<reference evidence="8 9" key="1">
    <citation type="submission" date="2017-09" db="EMBL/GenBank/DDBJ databases">
        <title>Complete genome sequence of Verrucomicrobial strain HZ-65, isolated from freshwater.</title>
        <authorList>
            <person name="Choi A."/>
        </authorList>
    </citation>
    <scope>NUCLEOTIDE SEQUENCE [LARGE SCALE GENOMIC DNA]</scope>
    <source>
        <strain evidence="8 9">HZ-65</strain>
    </source>
</reference>
<dbReference type="InterPro" id="IPR050495">
    <property type="entry name" value="ATG22/LtaA_families"/>
</dbReference>
<feature type="transmembrane region" description="Helical" evidence="6">
    <location>
        <begin position="123"/>
        <end position="141"/>
    </location>
</feature>
<feature type="transmembrane region" description="Helical" evidence="6">
    <location>
        <begin position="183"/>
        <end position="203"/>
    </location>
</feature>
<dbReference type="GO" id="GO:0012505">
    <property type="term" value="C:endomembrane system"/>
    <property type="evidence" value="ECO:0007669"/>
    <property type="project" value="UniProtKB-SubCell"/>
</dbReference>
<evidence type="ECO:0000313" key="8">
    <source>
        <dbReference type="EMBL" id="ATC63899.1"/>
    </source>
</evidence>
<keyword evidence="9" id="KW-1185">Reference proteome</keyword>
<keyword evidence="4 6" id="KW-1133">Transmembrane helix</keyword>
<dbReference type="EMBL" id="CP023344">
    <property type="protein sequence ID" value="ATC63899.1"/>
    <property type="molecule type" value="Genomic_DNA"/>
</dbReference>
<feature type="transmembrane region" description="Helical" evidence="6">
    <location>
        <begin position="90"/>
        <end position="111"/>
    </location>
</feature>
<gene>
    <name evidence="8" type="ORF">CMV30_08020</name>
</gene>
<evidence type="ECO:0000256" key="6">
    <source>
        <dbReference type="SAM" id="Phobius"/>
    </source>
</evidence>
<feature type="transmembrane region" description="Helical" evidence="6">
    <location>
        <begin position="147"/>
        <end position="171"/>
    </location>
</feature>
<dbReference type="InterPro" id="IPR024671">
    <property type="entry name" value="Atg22-like"/>
</dbReference>
<dbReference type="Gene3D" id="1.20.1250.20">
    <property type="entry name" value="MFS general substrate transporter like domains"/>
    <property type="match status" value="2"/>
</dbReference>
<protein>
    <submittedName>
        <fullName evidence="8">MFS transporter</fullName>
    </submittedName>
</protein>
<evidence type="ECO:0000256" key="4">
    <source>
        <dbReference type="ARBA" id="ARBA00022989"/>
    </source>
</evidence>
<dbReference type="OrthoDB" id="9768783at2"/>
<sequence>MASEERRGEMGGFGVWARLASARMSEAAAPLSSASNATPARAFPQVKKREIFGWCCFDFANSAFTTIIITVIYARYFVGVVAEGAERAPAWWGWALAASQVVVILLSPLIGAVADAKAAKKRFLMTTALVCSVATMALYFVGRGEIWLALGLVAVANVAFSLSENLCSAFLPEISTPETAGQISGFGWSFGYVGGLISLVIALGIFKSGEGREPWIFVMTGAFFLLASLPTLLLLRERAVATPLRAGESYLKAGWQANVALLKELPQHRTLFIFFVAMVFFIAGLMAVVSFSAIFADQVLKMSMGETVTLFMVLQLAGVVGAVVFGLVQDRVGSKVALIASLILWVIVSVCVAGCQTKEQFMAIGVIAGLALGSLQSAGRAVVSMLTPPSRSGEFFGCWGFFGKLAALIGPLVFGELAAGFGYRTAILANGGFFLIGLVIVATLDLRKRALVAEAEKK</sequence>
<evidence type="ECO:0000256" key="2">
    <source>
        <dbReference type="ARBA" id="ARBA00022448"/>
    </source>
</evidence>
<feature type="domain" description="Major facilitator superfamily (MFS) profile" evidence="7">
    <location>
        <begin position="270"/>
        <end position="458"/>
    </location>
</feature>
<feature type="transmembrane region" description="Helical" evidence="6">
    <location>
        <begin position="51"/>
        <end position="78"/>
    </location>
</feature>
<dbReference type="PANTHER" id="PTHR23519:SF1">
    <property type="entry name" value="AUTOPHAGY-RELATED PROTEIN 22"/>
    <property type="match status" value="1"/>
</dbReference>
<feature type="transmembrane region" description="Helical" evidence="6">
    <location>
        <begin position="426"/>
        <end position="444"/>
    </location>
</feature>
<name>A0A290Q5D6_9BACT</name>
<evidence type="ECO:0000256" key="3">
    <source>
        <dbReference type="ARBA" id="ARBA00022692"/>
    </source>
</evidence>
<accession>A0A290Q5D6</accession>
<evidence type="ECO:0000256" key="5">
    <source>
        <dbReference type="ARBA" id="ARBA00023136"/>
    </source>
</evidence>
<dbReference type="Pfam" id="PF11700">
    <property type="entry name" value="ATG22"/>
    <property type="match status" value="1"/>
</dbReference>
<feature type="transmembrane region" description="Helical" evidence="6">
    <location>
        <begin position="395"/>
        <end position="414"/>
    </location>
</feature>
<dbReference type="PROSITE" id="PS50850">
    <property type="entry name" value="MFS"/>
    <property type="match status" value="1"/>
</dbReference>
<organism evidence="8 9">
    <name type="scientific">Nibricoccus aquaticus</name>
    <dbReference type="NCBI Taxonomy" id="2576891"/>
    <lineage>
        <taxon>Bacteria</taxon>
        <taxon>Pseudomonadati</taxon>
        <taxon>Verrucomicrobiota</taxon>
        <taxon>Opitutia</taxon>
        <taxon>Opitutales</taxon>
        <taxon>Opitutaceae</taxon>
        <taxon>Nibricoccus</taxon>
    </lineage>
</organism>
<dbReference type="Proteomes" id="UP000217265">
    <property type="component" value="Chromosome"/>
</dbReference>
<feature type="transmembrane region" description="Helical" evidence="6">
    <location>
        <begin position="271"/>
        <end position="296"/>
    </location>
</feature>
<dbReference type="PANTHER" id="PTHR23519">
    <property type="entry name" value="AUTOPHAGY-RELATED PROTEIN 22"/>
    <property type="match status" value="1"/>
</dbReference>
<proteinExistence type="predicted"/>
<feature type="transmembrane region" description="Helical" evidence="6">
    <location>
        <begin position="215"/>
        <end position="235"/>
    </location>
</feature>
<dbReference type="InterPro" id="IPR020846">
    <property type="entry name" value="MFS_dom"/>
</dbReference>
<evidence type="ECO:0000259" key="7">
    <source>
        <dbReference type="PROSITE" id="PS50850"/>
    </source>
</evidence>
<feature type="transmembrane region" description="Helical" evidence="6">
    <location>
        <begin position="336"/>
        <end position="355"/>
    </location>
</feature>
<keyword evidence="5 6" id="KW-0472">Membrane</keyword>
<keyword evidence="3 6" id="KW-0812">Transmembrane</keyword>
<feature type="transmembrane region" description="Helical" evidence="6">
    <location>
        <begin position="308"/>
        <end position="329"/>
    </location>
</feature>
<comment type="subcellular location">
    <subcellularLocation>
        <location evidence="1">Endomembrane system</location>
        <topology evidence="1">Multi-pass membrane protein</topology>
    </subcellularLocation>
</comment>
<keyword evidence="2" id="KW-0813">Transport</keyword>
<evidence type="ECO:0000313" key="9">
    <source>
        <dbReference type="Proteomes" id="UP000217265"/>
    </source>
</evidence>
<dbReference type="GO" id="GO:0022857">
    <property type="term" value="F:transmembrane transporter activity"/>
    <property type="evidence" value="ECO:0007669"/>
    <property type="project" value="InterPro"/>
</dbReference>
<evidence type="ECO:0000256" key="1">
    <source>
        <dbReference type="ARBA" id="ARBA00004127"/>
    </source>
</evidence>
<dbReference type="AlphaFoldDB" id="A0A290Q5D6"/>
<dbReference type="SUPFAM" id="SSF103473">
    <property type="entry name" value="MFS general substrate transporter"/>
    <property type="match status" value="1"/>
</dbReference>
<feature type="transmembrane region" description="Helical" evidence="6">
    <location>
        <begin position="361"/>
        <end position="383"/>
    </location>
</feature>
<dbReference type="InterPro" id="IPR036259">
    <property type="entry name" value="MFS_trans_sf"/>
</dbReference>